<sequence>MSENKRFKRELTVFENLPNEIIIDVFDYLNGVDAVYGFYRLNHRFQCLLNDFVKNFDFQFVSKAKLEAVIALHDMRRWRSLCLSNESNTCGQLQFFCESYPLVEHVSQLQSLTIINMAINYQERFFRQMRSFDNLVSLSVGNICSVLVQSIRLPSLKQLNLTSCGHIQWIMDFPSLEKLHYKIISKCHRTTNLIFPTTLVHLRVTYDTVNEENILLRALSQVSQLRLLSVCNTNELSRLPDGAVWEKLIVSSLPLLHTFQFYFLYEQGNYLVNGDLNQTIASFSTPFYLVEKRWFIQCDRDLSHQCRGVIYSLPFAFSTFYINSLTLDTSISTLPPDNGTKTRNHFYSKINTLVLNKNCEVPYNGLTPSNIVHLTLNSTLPSNWFYFLSVLRDLHVTHNSSMTETEFGRLLEYALNLRSLTISSNKLKELTGNYMNEAVCNRLSDRIISLTLDDPHSNLYTVSYVSVRSLIALVRVFSRKCQHLSLGLFASPKTTTPILWRMKQLRSLRISAFMMAKSNLSLSNIFNMEQQQQRTGCRWLHRLINSRSYKISICLFVVILNIVDICVDWWFFVYNGTIKRGLVFGPPRQNTLWAIRIFCIIATCTSILEIIQIIRDTCQNRPTSLFGQITNGLTLWFEDVPLLTLNLLIVICRDGEVTYISLTKAIIGIIASLIRFFSVLLNKWLIRHDYQRKDNLSKFFNTISTIGVVFVFILSTAIHIIASLPIDSFGHVYLEKPSDFTQFKFAHQKYFHNVGVFLRSPKFYEKYIYLTDMEKIIENSPQIFLYTINHQEDVFCVKHTNRTCFQQSNDSDVQIFDQQFKTKSIDYSIAFQFQQPDSYYILGDIHYNVIRCDDKIRDVYNDKFELHYFRFKDNINQTKTPLVYSQDQTYRYYDIHHDFESIEYLWRTGLSRCSSTSSYSPHRSQQITVNNCT</sequence>
<feature type="transmembrane region" description="Helical" evidence="1">
    <location>
        <begin position="657"/>
        <end position="678"/>
    </location>
</feature>
<dbReference type="Gene3D" id="3.80.10.10">
    <property type="entry name" value="Ribonuclease Inhibitor"/>
    <property type="match status" value="1"/>
</dbReference>
<proteinExistence type="predicted"/>
<feature type="transmembrane region" description="Helical" evidence="1">
    <location>
        <begin position="699"/>
        <end position="722"/>
    </location>
</feature>
<dbReference type="EMBL" id="CAJNOR010005784">
    <property type="protein sequence ID" value="CAF1576084.1"/>
    <property type="molecule type" value="Genomic_DNA"/>
</dbReference>
<keyword evidence="4" id="KW-1185">Reference proteome</keyword>
<dbReference type="InterPro" id="IPR001810">
    <property type="entry name" value="F-box_dom"/>
</dbReference>
<keyword evidence="1" id="KW-1133">Transmembrane helix</keyword>
<evidence type="ECO:0000313" key="3">
    <source>
        <dbReference type="EMBL" id="CAF1576084.1"/>
    </source>
</evidence>
<dbReference type="InterPro" id="IPR032675">
    <property type="entry name" value="LRR_dom_sf"/>
</dbReference>
<dbReference type="AlphaFoldDB" id="A0A815YXC4"/>
<name>A0A815YXC4_ADIRI</name>
<evidence type="ECO:0000259" key="2">
    <source>
        <dbReference type="PROSITE" id="PS50181"/>
    </source>
</evidence>
<protein>
    <recommendedName>
        <fullName evidence="2">F-box domain-containing protein</fullName>
    </recommendedName>
</protein>
<reference evidence="3" key="1">
    <citation type="submission" date="2021-02" db="EMBL/GenBank/DDBJ databases">
        <authorList>
            <person name="Nowell W R."/>
        </authorList>
    </citation>
    <scope>NUCLEOTIDE SEQUENCE</scope>
</reference>
<gene>
    <name evidence="3" type="ORF">XAT740_LOCUS44973</name>
</gene>
<dbReference type="SUPFAM" id="SSF52047">
    <property type="entry name" value="RNI-like"/>
    <property type="match status" value="1"/>
</dbReference>
<feature type="domain" description="F-box" evidence="2">
    <location>
        <begin position="11"/>
        <end position="61"/>
    </location>
</feature>
<evidence type="ECO:0000313" key="4">
    <source>
        <dbReference type="Proteomes" id="UP000663828"/>
    </source>
</evidence>
<dbReference type="PROSITE" id="PS50181">
    <property type="entry name" value="FBOX"/>
    <property type="match status" value="1"/>
</dbReference>
<keyword evidence="1" id="KW-0812">Transmembrane</keyword>
<feature type="transmembrane region" description="Helical" evidence="1">
    <location>
        <begin position="551"/>
        <end position="572"/>
    </location>
</feature>
<feature type="transmembrane region" description="Helical" evidence="1">
    <location>
        <begin position="592"/>
        <end position="611"/>
    </location>
</feature>
<evidence type="ECO:0000256" key="1">
    <source>
        <dbReference type="SAM" id="Phobius"/>
    </source>
</evidence>
<organism evidence="3 4">
    <name type="scientific">Adineta ricciae</name>
    <name type="common">Rotifer</name>
    <dbReference type="NCBI Taxonomy" id="249248"/>
    <lineage>
        <taxon>Eukaryota</taxon>
        <taxon>Metazoa</taxon>
        <taxon>Spiralia</taxon>
        <taxon>Gnathifera</taxon>
        <taxon>Rotifera</taxon>
        <taxon>Eurotatoria</taxon>
        <taxon>Bdelloidea</taxon>
        <taxon>Adinetida</taxon>
        <taxon>Adinetidae</taxon>
        <taxon>Adineta</taxon>
    </lineage>
</organism>
<dbReference type="Proteomes" id="UP000663828">
    <property type="component" value="Unassembled WGS sequence"/>
</dbReference>
<keyword evidence="1" id="KW-0472">Membrane</keyword>
<comment type="caution">
    <text evidence="3">The sequence shown here is derived from an EMBL/GenBank/DDBJ whole genome shotgun (WGS) entry which is preliminary data.</text>
</comment>
<accession>A0A815YXC4</accession>